<dbReference type="RefSeq" id="YP_009710632.1">
    <property type="nucleotide sequence ID" value="NC_045197.1"/>
</dbReference>
<protein>
    <recommendedName>
        <fullName evidence="2">DNA-directed DNA polymerase</fullName>
        <ecNumber evidence="2">2.7.7.7</ecNumber>
    </recommendedName>
</protein>
<evidence type="ECO:0000256" key="6">
    <source>
        <dbReference type="ARBA" id="ARBA00022932"/>
    </source>
</evidence>
<keyword evidence="6" id="KW-0239">DNA-directed DNA polymerase</keyword>
<sequence>MYPAMMLKYEMPVGKIRKFEGNPLKTGESFKSLSDQHAFIKCTIEVDKSLNRPVYMTKALINGEIRSVCATGTFLNQWVYVKFVNTMNLLMGKLELIQIQLKRVILSTQKIYLKIISLIYLWLNKILLKIIHGIW</sequence>
<proteinExistence type="inferred from homology"/>
<dbReference type="AlphaFoldDB" id="A0A5Q0N2M9"/>
<keyword evidence="5" id="KW-0235">DNA replication</keyword>
<evidence type="ECO:0000256" key="5">
    <source>
        <dbReference type="ARBA" id="ARBA00022705"/>
    </source>
</evidence>
<evidence type="ECO:0000256" key="7">
    <source>
        <dbReference type="ARBA" id="ARBA00023125"/>
    </source>
</evidence>
<evidence type="ECO:0000256" key="1">
    <source>
        <dbReference type="ARBA" id="ARBA00005755"/>
    </source>
</evidence>
<dbReference type="Pfam" id="PF03175">
    <property type="entry name" value="DNA_pol_B_2"/>
    <property type="match status" value="1"/>
</dbReference>
<dbReference type="EC" id="2.7.7.7" evidence="2"/>
<gene>
    <name evidence="10" type="primary">orf135</name>
</gene>
<dbReference type="InterPro" id="IPR004868">
    <property type="entry name" value="DNA-dir_DNA_pol_B_mt/vir"/>
</dbReference>
<keyword evidence="10" id="KW-0496">Mitochondrion</keyword>
<reference evidence="10" key="1">
    <citation type="journal article" name="Front. Microbiol.">
        <title>Comparative Mitogenome Analysis Reveals Mitochondrial Genome Differentiation in Ectomycorrhizal and Asymbiotic Amanita Species.</title>
        <authorList>
            <person name="Li Q."/>
            <person name="He X."/>
            <person name="Ren Y."/>
            <person name="Xiong C."/>
            <person name="Jin X."/>
            <person name="Peng L."/>
            <person name="Huang W."/>
        </authorList>
    </citation>
    <scope>NUCLEOTIDE SEQUENCE</scope>
</reference>
<dbReference type="GO" id="GO:0000166">
    <property type="term" value="F:nucleotide binding"/>
    <property type="evidence" value="ECO:0007669"/>
    <property type="project" value="InterPro"/>
</dbReference>
<dbReference type="GO" id="GO:0003887">
    <property type="term" value="F:DNA-directed DNA polymerase activity"/>
    <property type="evidence" value="ECO:0007669"/>
    <property type="project" value="UniProtKB-KW"/>
</dbReference>
<evidence type="ECO:0000256" key="4">
    <source>
        <dbReference type="ARBA" id="ARBA00022695"/>
    </source>
</evidence>
<feature type="domain" description="DNA-directed DNA polymerase family B mitochondria/virus" evidence="9">
    <location>
        <begin position="1"/>
        <end position="81"/>
    </location>
</feature>
<keyword evidence="3" id="KW-0808">Transferase</keyword>
<keyword evidence="7" id="KW-0238">DNA-binding</keyword>
<evidence type="ECO:0000313" key="10">
    <source>
        <dbReference type="EMBL" id="QFZ98581.1"/>
    </source>
</evidence>
<accession>A0A5Q0N2M9</accession>
<geneLocation type="mitochondrion" evidence="10"/>
<dbReference type="GO" id="GO:0006260">
    <property type="term" value="P:DNA replication"/>
    <property type="evidence" value="ECO:0007669"/>
    <property type="project" value="UniProtKB-KW"/>
</dbReference>
<organism evidence="10">
    <name type="scientific">Amanita brunnescens</name>
    <name type="common">Brown star-footed amanita</name>
    <dbReference type="NCBI Taxonomy" id="87326"/>
    <lineage>
        <taxon>Eukaryota</taxon>
        <taxon>Fungi</taxon>
        <taxon>Dikarya</taxon>
        <taxon>Basidiomycota</taxon>
        <taxon>Agaricomycotina</taxon>
        <taxon>Agaricomycetes</taxon>
        <taxon>Agaricomycetidae</taxon>
        <taxon>Agaricales</taxon>
        <taxon>Pluteineae</taxon>
        <taxon>Amanitaceae</taxon>
        <taxon>Amanita</taxon>
    </lineage>
</organism>
<comment type="catalytic activity">
    <reaction evidence="8">
        <text>DNA(n) + a 2'-deoxyribonucleoside 5'-triphosphate = DNA(n+1) + diphosphate</text>
        <dbReference type="Rhea" id="RHEA:22508"/>
        <dbReference type="Rhea" id="RHEA-COMP:17339"/>
        <dbReference type="Rhea" id="RHEA-COMP:17340"/>
        <dbReference type="ChEBI" id="CHEBI:33019"/>
        <dbReference type="ChEBI" id="CHEBI:61560"/>
        <dbReference type="ChEBI" id="CHEBI:173112"/>
        <dbReference type="EC" id="2.7.7.7"/>
    </reaction>
</comment>
<dbReference type="EMBL" id="MK993557">
    <property type="protein sequence ID" value="QFZ98581.1"/>
    <property type="molecule type" value="Genomic_DNA"/>
</dbReference>
<comment type="similarity">
    <text evidence="1">Belongs to the DNA polymerase type-B family.</text>
</comment>
<dbReference type="GO" id="GO:0003677">
    <property type="term" value="F:DNA binding"/>
    <property type="evidence" value="ECO:0007669"/>
    <property type="project" value="UniProtKB-KW"/>
</dbReference>
<evidence type="ECO:0000256" key="2">
    <source>
        <dbReference type="ARBA" id="ARBA00012417"/>
    </source>
</evidence>
<name>A0A5Q0N2M9_AMABU</name>
<evidence type="ECO:0000256" key="3">
    <source>
        <dbReference type="ARBA" id="ARBA00022679"/>
    </source>
</evidence>
<keyword evidence="4" id="KW-0548">Nucleotidyltransferase</keyword>
<dbReference type="GeneID" id="42437738"/>
<evidence type="ECO:0000256" key="8">
    <source>
        <dbReference type="ARBA" id="ARBA00049244"/>
    </source>
</evidence>
<evidence type="ECO:0000259" key="9">
    <source>
        <dbReference type="Pfam" id="PF03175"/>
    </source>
</evidence>